<organism evidence="1 2">
    <name type="scientific">Actinospica acidiphila</name>
    <dbReference type="NCBI Taxonomy" id="304899"/>
    <lineage>
        <taxon>Bacteria</taxon>
        <taxon>Bacillati</taxon>
        <taxon>Actinomycetota</taxon>
        <taxon>Actinomycetes</taxon>
        <taxon>Catenulisporales</taxon>
        <taxon>Actinospicaceae</taxon>
        <taxon>Actinospica</taxon>
    </lineage>
</organism>
<dbReference type="AlphaFoldDB" id="A0A9X5CSH0"/>
<reference evidence="1 2" key="1">
    <citation type="submission" date="2020-01" db="EMBL/GenBank/DDBJ databases">
        <title>Insect and environment-associated Actinomycetes.</title>
        <authorList>
            <person name="Currrie C."/>
            <person name="Chevrette M."/>
            <person name="Carlson C."/>
            <person name="Stubbendieck R."/>
            <person name="Wendt-Pienkowski E."/>
        </authorList>
    </citation>
    <scope>NUCLEOTIDE SEQUENCE [LARGE SCALE GENOMIC DNA]</scope>
    <source>
        <strain evidence="1 2">SID8189</strain>
    </source>
</reference>
<name>A0A9X5CSH0_9ACTN</name>
<keyword evidence="2" id="KW-1185">Reference proteome</keyword>
<dbReference type="Proteomes" id="UP000471745">
    <property type="component" value="Unassembled WGS sequence"/>
</dbReference>
<dbReference type="EMBL" id="JAAGNA010001264">
    <property type="protein sequence ID" value="NEC53909.1"/>
    <property type="molecule type" value="Genomic_DNA"/>
</dbReference>
<evidence type="ECO:0000313" key="2">
    <source>
        <dbReference type="Proteomes" id="UP000471745"/>
    </source>
</evidence>
<comment type="caution">
    <text evidence="1">The sequence shown here is derived from an EMBL/GenBank/DDBJ whole genome shotgun (WGS) entry which is preliminary data.</text>
</comment>
<sequence length="201" mass="22006">MTVRPMGNSRAYPVLRTTDAGEAFRQARRLCALLRNAEDTVWLFAELATVREVRGIAAIAPGLPFDYSTSRTDPATGDYLAFDLDVTALDDAALAEHLPLTFSENVERECVEAGILAALGDGVASVEWHGRWPDDSDADVDWPSKYDGIQVVFHGDEAQLGDWTEEHTVFVHVTKWGDLPLAQELAAHIGSEVLGEAQLGW</sequence>
<gene>
    <name evidence="1" type="ORF">G3I18_36005</name>
</gene>
<accession>A0A9X5CSH0</accession>
<protein>
    <submittedName>
        <fullName evidence="1">Uncharacterized protein</fullName>
    </submittedName>
</protein>
<evidence type="ECO:0000313" key="1">
    <source>
        <dbReference type="EMBL" id="NEC53909.1"/>
    </source>
</evidence>
<proteinExistence type="predicted"/>